<evidence type="ECO:0000313" key="3">
    <source>
        <dbReference type="Proteomes" id="UP001357452"/>
    </source>
</evidence>
<reference evidence="2 3" key="1">
    <citation type="submission" date="2024-01" db="EMBL/GenBank/DDBJ databases">
        <title>Niabella digestum sp. nov., isolated from waste digestion system.</title>
        <authorList>
            <person name="Zhang L."/>
        </authorList>
    </citation>
    <scope>NUCLEOTIDE SEQUENCE [LARGE SCALE GENOMIC DNA]</scope>
    <source>
        <strain evidence="2 3">A18</strain>
    </source>
</reference>
<feature type="transmembrane region" description="Helical" evidence="1">
    <location>
        <begin position="7"/>
        <end position="28"/>
    </location>
</feature>
<organism evidence="2 3">
    <name type="scientific">Niabella digestorum</name>
    <dbReference type="NCBI Taxonomy" id="3117701"/>
    <lineage>
        <taxon>Bacteria</taxon>
        <taxon>Pseudomonadati</taxon>
        <taxon>Bacteroidota</taxon>
        <taxon>Chitinophagia</taxon>
        <taxon>Chitinophagales</taxon>
        <taxon>Chitinophagaceae</taxon>
        <taxon>Niabella</taxon>
    </lineage>
</organism>
<sequence>MKLKNILFTNAISSGITGLLLTSVPEFFAKLFGVNTIVPFREVGVFLIVFALFVLLTASKSPIPKNWTQLIIALDVSWVIVSVVVVVIISSLVSIFGSIIIMTIAGWVGMMAYLQQKALNKGSV</sequence>
<gene>
    <name evidence="2" type="ORF">V2H41_12100</name>
</gene>
<keyword evidence="1" id="KW-0472">Membrane</keyword>
<keyword evidence="1" id="KW-0812">Transmembrane</keyword>
<evidence type="ECO:0000313" key="2">
    <source>
        <dbReference type="EMBL" id="MEE6188015.1"/>
    </source>
</evidence>
<dbReference type="Proteomes" id="UP001357452">
    <property type="component" value="Unassembled WGS sequence"/>
</dbReference>
<keyword evidence="1" id="KW-1133">Transmembrane helix</keyword>
<name>A0ABU7RJ40_9BACT</name>
<feature type="transmembrane region" description="Helical" evidence="1">
    <location>
        <begin position="95"/>
        <end position="114"/>
    </location>
</feature>
<proteinExistence type="predicted"/>
<feature type="transmembrane region" description="Helical" evidence="1">
    <location>
        <begin position="70"/>
        <end position="89"/>
    </location>
</feature>
<evidence type="ECO:0000256" key="1">
    <source>
        <dbReference type="SAM" id="Phobius"/>
    </source>
</evidence>
<dbReference type="RefSeq" id="WP_330975419.1">
    <property type="nucleotide sequence ID" value="NZ_JAZGLY010000008.1"/>
</dbReference>
<comment type="caution">
    <text evidence="2">The sequence shown here is derived from an EMBL/GenBank/DDBJ whole genome shotgun (WGS) entry which is preliminary data.</text>
</comment>
<feature type="transmembrane region" description="Helical" evidence="1">
    <location>
        <begin position="40"/>
        <end position="58"/>
    </location>
</feature>
<protein>
    <submittedName>
        <fullName evidence="2">Uncharacterized protein</fullName>
    </submittedName>
</protein>
<accession>A0ABU7RJ40</accession>
<dbReference type="EMBL" id="JAZGLY010000008">
    <property type="protein sequence ID" value="MEE6188015.1"/>
    <property type="molecule type" value="Genomic_DNA"/>
</dbReference>
<keyword evidence="3" id="KW-1185">Reference proteome</keyword>